<protein>
    <recommendedName>
        <fullName evidence="9">Histidinol-phosphate aminotransferase</fullName>
        <ecNumber evidence="9">2.6.1.9</ecNumber>
    </recommendedName>
    <alternativeName>
        <fullName evidence="9">Imidazole acetol-phosphate transaminase</fullName>
    </alternativeName>
</protein>
<comment type="pathway">
    <text evidence="2 9">Amino-acid biosynthesis; L-histidine biosynthesis; L-histidine from 5-phospho-alpha-D-ribose 1-diphosphate: step 7/9.</text>
</comment>
<dbReference type="EC" id="2.6.1.9" evidence="9"/>
<evidence type="ECO:0000259" key="10">
    <source>
        <dbReference type="Pfam" id="PF00155"/>
    </source>
</evidence>
<reference evidence="11 12" key="1">
    <citation type="submission" date="2024-05" db="EMBL/GenBank/DDBJ databases">
        <title>Burkholderia sp. Nov. a novel bacteria isolated from rhizosphere soil of Camellia sinensis.</title>
        <authorList>
            <person name="Dong Y."/>
        </authorList>
    </citation>
    <scope>NUCLEOTIDE SEQUENCE [LARGE SCALE GENOMIC DNA]</scope>
    <source>
        <strain evidence="11 12">GS2Y</strain>
    </source>
</reference>
<keyword evidence="6 9" id="KW-0808">Transferase</keyword>
<evidence type="ECO:0000256" key="4">
    <source>
        <dbReference type="ARBA" id="ARBA00011738"/>
    </source>
</evidence>
<keyword evidence="9" id="KW-0028">Amino-acid biosynthesis</keyword>
<dbReference type="PANTHER" id="PTHR43643:SF3">
    <property type="entry name" value="HISTIDINOL-PHOSPHATE AMINOTRANSFERASE"/>
    <property type="match status" value="1"/>
</dbReference>
<evidence type="ECO:0000256" key="3">
    <source>
        <dbReference type="ARBA" id="ARBA00007970"/>
    </source>
</evidence>
<comment type="catalytic activity">
    <reaction evidence="8 9">
        <text>L-histidinol phosphate + 2-oxoglutarate = 3-(imidazol-4-yl)-2-oxopropyl phosphate + L-glutamate</text>
        <dbReference type="Rhea" id="RHEA:23744"/>
        <dbReference type="ChEBI" id="CHEBI:16810"/>
        <dbReference type="ChEBI" id="CHEBI:29985"/>
        <dbReference type="ChEBI" id="CHEBI:57766"/>
        <dbReference type="ChEBI" id="CHEBI:57980"/>
        <dbReference type="EC" id="2.6.1.9"/>
    </reaction>
</comment>
<evidence type="ECO:0000256" key="5">
    <source>
        <dbReference type="ARBA" id="ARBA00022576"/>
    </source>
</evidence>
<accession>A0ABU9WTI8</accession>
<dbReference type="Pfam" id="PF00155">
    <property type="entry name" value="Aminotran_1_2"/>
    <property type="match status" value="1"/>
</dbReference>
<feature type="domain" description="Aminotransferase class I/classII large" evidence="10">
    <location>
        <begin position="44"/>
        <end position="370"/>
    </location>
</feature>
<dbReference type="InterPro" id="IPR005861">
    <property type="entry name" value="HisP_aminotrans"/>
</dbReference>
<feature type="modified residue" description="N6-(pyridoxal phosphate)lysine" evidence="9">
    <location>
        <position position="235"/>
    </location>
</feature>
<dbReference type="RefSeq" id="WP_343495200.1">
    <property type="nucleotide sequence ID" value="NZ_JBCPYA010000024.1"/>
</dbReference>
<evidence type="ECO:0000256" key="9">
    <source>
        <dbReference type="HAMAP-Rule" id="MF_01023"/>
    </source>
</evidence>
<dbReference type="GO" id="GO:0004400">
    <property type="term" value="F:histidinol-phosphate transaminase activity"/>
    <property type="evidence" value="ECO:0007669"/>
    <property type="project" value="UniProtKB-EC"/>
</dbReference>
<dbReference type="EMBL" id="JBCPYA010000024">
    <property type="protein sequence ID" value="MEN2475283.1"/>
    <property type="molecule type" value="Genomic_DNA"/>
</dbReference>
<proteinExistence type="inferred from homology"/>
<keyword evidence="9" id="KW-0368">Histidine biosynthesis</keyword>
<dbReference type="InterPro" id="IPR004839">
    <property type="entry name" value="Aminotransferase_I/II_large"/>
</dbReference>
<sequence>MNRTHPGQSDSLLPGGSPQPMSYLVDGPVYTPGQASAPVGATTLFRLASNESPLGMSAMAREAILDVAGNQHLYPDADGAPLARAIGDTLGLDPGRIVTSPGSDVIINWIIQGWVGQGSVIFPEHAFQSYRIRAASNGATPVAAPETDLRTDADAILSRVTPQTRAVFIANPNNPTGTWISLDVLRDLRARLPSNILLVVDEAYFDYVQVPGYESALPLVDGPGENVIVTRTFSKFYGLAGLRVGWAYVPSSFVHVFGKLRGPFAVSRIALAAAIASLSDTAYQILSYEHNVKWRSWLQEQIQGLGYRTTDSVGNFVLFRVPGGADGAQALNAKLAARGLLCRIANQNGLPEWIRVSIGTAEAMTAFIQELGALSR</sequence>
<comment type="cofactor">
    <cofactor evidence="1 9">
        <name>pyridoxal 5'-phosphate</name>
        <dbReference type="ChEBI" id="CHEBI:597326"/>
    </cofactor>
</comment>
<evidence type="ECO:0000256" key="7">
    <source>
        <dbReference type="ARBA" id="ARBA00022898"/>
    </source>
</evidence>
<dbReference type="InterPro" id="IPR015424">
    <property type="entry name" value="PyrdxlP-dep_Trfase"/>
</dbReference>
<evidence type="ECO:0000256" key="2">
    <source>
        <dbReference type="ARBA" id="ARBA00005011"/>
    </source>
</evidence>
<keyword evidence="5 9" id="KW-0032">Aminotransferase</keyword>
<evidence type="ECO:0000256" key="6">
    <source>
        <dbReference type="ARBA" id="ARBA00022679"/>
    </source>
</evidence>
<dbReference type="Gene3D" id="3.40.640.10">
    <property type="entry name" value="Type I PLP-dependent aspartate aminotransferase-like (Major domain)"/>
    <property type="match status" value="1"/>
</dbReference>
<comment type="subunit">
    <text evidence="4 9">Homodimer.</text>
</comment>
<name>A0ABU9WTI8_9BURK</name>
<keyword evidence="12" id="KW-1185">Reference proteome</keyword>
<keyword evidence="7 9" id="KW-0663">Pyridoxal phosphate</keyword>
<evidence type="ECO:0000256" key="8">
    <source>
        <dbReference type="ARBA" id="ARBA00047481"/>
    </source>
</evidence>
<comment type="similarity">
    <text evidence="3 9">Belongs to the class-II pyridoxal-phosphate-dependent aminotransferase family. Histidinol-phosphate aminotransferase subfamily.</text>
</comment>
<dbReference type="Proteomes" id="UP001466933">
    <property type="component" value="Unassembled WGS sequence"/>
</dbReference>
<evidence type="ECO:0000256" key="1">
    <source>
        <dbReference type="ARBA" id="ARBA00001933"/>
    </source>
</evidence>
<dbReference type="SUPFAM" id="SSF53383">
    <property type="entry name" value="PLP-dependent transferases"/>
    <property type="match status" value="1"/>
</dbReference>
<organism evidence="11 12">
    <name type="scientific">Burkholderia theae</name>
    <dbReference type="NCBI Taxonomy" id="3143496"/>
    <lineage>
        <taxon>Bacteria</taxon>
        <taxon>Pseudomonadati</taxon>
        <taxon>Pseudomonadota</taxon>
        <taxon>Betaproteobacteria</taxon>
        <taxon>Burkholderiales</taxon>
        <taxon>Burkholderiaceae</taxon>
        <taxon>Burkholderia</taxon>
    </lineage>
</organism>
<dbReference type="InterPro" id="IPR015422">
    <property type="entry name" value="PyrdxlP-dep_Trfase_small"/>
</dbReference>
<dbReference type="InterPro" id="IPR050106">
    <property type="entry name" value="HistidinolP_aminotransfase"/>
</dbReference>
<evidence type="ECO:0000313" key="12">
    <source>
        <dbReference type="Proteomes" id="UP001466933"/>
    </source>
</evidence>
<gene>
    <name evidence="9" type="primary">hisC</name>
    <name evidence="11" type="ORF">VOI36_35855</name>
</gene>
<evidence type="ECO:0000313" key="11">
    <source>
        <dbReference type="EMBL" id="MEN2475283.1"/>
    </source>
</evidence>
<dbReference type="PANTHER" id="PTHR43643">
    <property type="entry name" value="HISTIDINOL-PHOSPHATE AMINOTRANSFERASE 2"/>
    <property type="match status" value="1"/>
</dbReference>
<dbReference type="CDD" id="cd00609">
    <property type="entry name" value="AAT_like"/>
    <property type="match status" value="1"/>
</dbReference>
<dbReference type="HAMAP" id="MF_01023">
    <property type="entry name" value="HisC_aminotrans_2"/>
    <property type="match status" value="1"/>
</dbReference>
<dbReference type="Gene3D" id="3.90.1150.10">
    <property type="entry name" value="Aspartate Aminotransferase, domain 1"/>
    <property type="match status" value="1"/>
</dbReference>
<comment type="caution">
    <text evidence="11">The sequence shown here is derived from an EMBL/GenBank/DDBJ whole genome shotgun (WGS) entry which is preliminary data.</text>
</comment>
<dbReference type="InterPro" id="IPR015421">
    <property type="entry name" value="PyrdxlP-dep_Trfase_major"/>
</dbReference>